<protein>
    <submittedName>
        <fullName evidence="2">Copper chaperone PCu(A)C</fullName>
    </submittedName>
</protein>
<accession>A0A6P1NGC6</accession>
<keyword evidence="1" id="KW-0732">Signal</keyword>
<dbReference type="EMBL" id="CP047652">
    <property type="protein sequence ID" value="QHI95544.1"/>
    <property type="molecule type" value="Genomic_DNA"/>
</dbReference>
<dbReference type="SUPFAM" id="SSF110087">
    <property type="entry name" value="DR1885-like metal-binding protein"/>
    <property type="match status" value="1"/>
</dbReference>
<gene>
    <name evidence="2" type="ORF">GT348_04030</name>
</gene>
<dbReference type="Proteomes" id="UP000463975">
    <property type="component" value="Chromosome"/>
</dbReference>
<name>A0A6P1NGC6_9PROT</name>
<feature type="chain" id="PRO_5027037400" evidence="1">
    <location>
        <begin position="23"/>
        <end position="165"/>
    </location>
</feature>
<dbReference type="KEGG" id="bomb:GT348_04030"/>
<feature type="signal peptide" evidence="1">
    <location>
        <begin position="1"/>
        <end position="22"/>
    </location>
</feature>
<evidence type="ECO:0000313" key="2">
    <source>
        <dbReference type="EMBL" id="QHI95544.1"/>
    </source>
</evidence>
<evidence type="ECO:0000256" key="1">
    <source>
        <dbReference type="SAM" id="SignalP"/>
    </source>
</evidence>
<dbReference type="InterPro" id="IPR007410">
    <property type="entry name" value="LpqE-like"/>
</dbReference>
<dbReference type="Gene3D" id="2.60.40.1890">
    <property type="entry name" value="PCu(A)C copper chaperone"/>
    <property type="match status" value="1"/>
</dbReference>
<reference evidence="2 3" key="1">
    <citation type="submission" date="2020-01" db="EMBL/GenBank/DDBJ databases">
        <title>Genome sequencing of strain KACC 21507.</title>
        <authorList>
            <person name="Heo J."/>
            <person name="Kim S.-J."/>
            <person name="Kim J.-S."/>
            <person name="Hong S.-B."/>
            <person name="Kwon S.-W."/>
        </authorList>
    </citation>
    <scope>NUCLEOTIDE SEQUENCE [LARGE SCALE GENOMIC DNA]</scope>
    <source>
        <strain evidence="2 3">KACC 21507</strain>
    </source>
</reference>
<evidence type="ECO:0000313" key="3">
    <source>
        <dbReference type="Proteomes" id="UP000463975"/>
    </source>
</evidence>
<organism evidence="2 3">
    <name type="scientific">Aristophania vespae</name>
    <dbReference type="NCBI Taxonomy" id="2697033"/>
    <lineage>
        <taxon>Bacteria</taxon>
        <taxon>Pseudomonadati</taxon>
        <taxon>Pseudomonadota</taxon>
        <taxon>Alphaproteobacteria</taxon>
        <taxon>Acetobacterales</taxon>
        <taxon>Acetobacteraceae</taxon>
        <taxon>Aristophania</taxon>
    </lineage>
</organism>
<dbReference type="InterPro" id="IPR036182">
    <property type="entry name" value="PCuAC_sf"/>
</dbReference>
<sequence>MKMTPRLYIFVAISMLIFPSMAKSASFPVKTSSTQEKSNIDKHLVVRDGVIMPSSNSPEILQGFFIIENKSPNDMLLQNITSPICDRISANHSDQVKTSNESANFDIFKHLAVPHASVMVFPKEGYHLVCYKLKQQEPVKDTAPFTFHFLGGLNVTADFSYQNHE</sequence>
<keyword evidence="3" id="KW-1185">Reference proteome</keyword>
<dbReference type="AlphaFoldDB" id="A0A6P1NGC6"/>
<dbReference type="Pfam" id="PF04314">
    <property type="entry name" value="PCuAC"/>
    <property type="match status" value="1"/>
</dbReference>
<dbReference type="RefSeq" id="WP_160618621.1">
    <property type="nucleotide sequence ID" value="NZ_CP047652.1"/>
</dbReference>
<proteinExistence type="predicted"/>